<keyword evidence="8" id="KW-0547">Nucleotide-binding</keyword>
<dbReference type="GO" id="GO:0005524">
    <property type="term" value="F:ATP binding"/>
    <property type="evidence" value="ECO:0007669"/>
    <property type="project" value="InterPro"/>
</dbReference>
<dbReference type="Gene3D" id="2.40.50.140">
    <property type="entry name" value="Nucleic acid-binding proteins"/>
    <property type="match status" value="1"/>
</dbReference>
<accession>A0A1U9NI84</accession>
<feature type="domain" description="DNA helicase Holliday junction RuvA type" evidence="7">
    <location>
        <begin position="1"/>
        <end position="53"/>
    </location>
</feature>
<keyword evidence="4 6" id="KW-0233">DNA recombination</keyword>
<keyword evidence="8" id="KW-0067">ATP-binding</keyword>
<comment type="similarity">
    <text evidence="6">Belongs to the RuvA family.</text>
</comment>
<comment type="caution">
    <text evidence="6">Lacks conserved residue(s) required for the propagation of feature annotation.</text>
</comment>
<comment type="domain">
    <text evidence="6">Has three domains with a flexible linker between the domains II and III and assumes an 'L' shape. Domain III is highly mobile and contacts RuvB.</text>
</comment>
<sequence>MIAQIEGKLTSLTPESGLLKVGPISYEIMLPGYAVSQLAGQINSDVSFYTMQYLEGSPGGGNLLPRLVGFLSEAEREFFHQYTSVKGMGIRKGLKSLTLPVATIAGAIESGDEKLLKTLPQVGKRLAQLMIAQLQGKLEGYAVGETTAAGGGGGASFANYQVEALEILVAWGEKRAEAMELIELASNKHPDVKSAEELVPLVYKIKQGTEV</sequence>
<evidence type="ECO:0000256" key="4">
    <source>
        <dbReference type="ARBA" id="ARBA00023172"/>
    </source>
</evidence>
<dbReference type="RefSeq" id="WP_146659980.1">
    <property type="nucleotide sequence ID" value="NZ_CP019791.1"/>
</dbReference>
<dbReference type="STRING" id="1936003.STSP2_00779"/>
<comment type="function">
    <text evidence="6">The RuvA-RuvB-RuvC complex processes Holliday junction (HJ) DNA during genetic recombination and DNA repair, while the RuvA-RuvB complex plays an important role in the rescue of blocked DNA replication forks via replication fork reversal (RFR). RuvA specifically binds to HJ cruciform DNA, conferring on it an open structure. The RuvB hexamer acts as an ATP-dependent pump, pulling dsDNA into and through the RuvAB complex. HJ branch migration allows RuvC to scan DNA until it finds its consensus sequence, where it cleaves and resolves the cruciform DNA.</text>
</comment>
<dbReference type="InterPro" id="IPR013849">
    <property type="entry name" value="DNA_helicase_Holl-junc_RuvA_I"/>
</dbReference>
<evidence type="ECO:0000256" key="5">
    <source>
        <dbReference type="ARBA" id="ARBA00023204"/>
    </source>
</evidence>
<dbReference type="GO" id="GO:0005737">
    <property type="term" value="C:cytoplasm"/>
    <property type="evidence" value="ECO:0007669"/>
    <property type="project" value="UniProtKB-SubCell"/>
</dbReference>
<evidence type="ECO:0000256" key="6">
    <source>
        <dbReference type="HAMAP-Rule" id="MF_00031"/>
    </source>
</evidence>
<keyword evidence="3 6" id="KW-0238">DNA-binding</keyword>
<keyword evidence="5 6" id="KW-0234">DNA repair</keyword>
<evidence type="ECO:0000256" key="1">
    <source>
        <dbReference type="ARBA" id="ARBA00022490"/>
    </source>
</evidence>
<dbReference type="SUPFAM" id="SSF47781">
    <property type="entry name" value="RuvA domain 2-like"/>
    <property type="match status" value="1"/>
</dbReference>
<dbReference type="GO" id="GO:0000400">
    <property type="term" value="F:four-way junction DNA binding"/>
    <property type="evidence" value="ECO:0007669"/>
    <property type="project" value="UniProtKB-UniRule"/>
</dbReference>
<proteinExistence type="inferred from homology"/>
<gene>
    <name evidence="6" type="primary">ruvA</name>
    <name evidence="8" type="ORF">STSP2_00779</name>
</gene>
<keyword evidence="9" id="KW-1185">Reference proteome</keyword>
<dbReference type="KEGG" id="alus:STSP2_00779"/>
<organism evidence="8 9">
    <name type="scientific">Anaerohalosphaera lusitana</name>
    <dbReference type="NCBI Taxonomy" id="1936003"/>
    <lineage>
        <taxon>Bacteria</taxon>
        <taxon>Pseudomonadati</taxon>
        <taxon>Planctomycetota</taxon>
        <taxon>Phycisphaerae</taxon>
        <taxon>Sedimentisphaerales</taxon>
        <taxon>Anaerohalosphaeraceae</taxon>
        <taxon>Anaerohalosphaera</taxon>
    </lineage>
</organism>
<name>A0A1U9NI84_9BACT</name>
<dbReference type="AlphaFoldDB" id="A0A1U9NI84"/>
<dbReference type="Proteomes" id="UP000189674">
    <property type="component" value="Chromosome"/>
</dbReference>
<comment type="subunit">
    <text evidence="6">Homotetramer. Forms an RuvA(8)-RuvB(12)-Holliday junction (HJ) complex. HJ DNA is sandwiched between 2 RuvA tetramers; dsDNA enters through RuvA and exits via RuvB. An RuvB hexamer assembles on each DNA strand where it exits the tetramer. Each RuvB hexamer is contacted by two RuvA subunits (via domain III) on 2 adjacent RuvB subunits; this complex drives branch migration. In the full resolvosome a probable DNA-RuvA(4)-RuvB(12)-RuvC(2) complex forms which resolves the HJ.</text>
</comment>
<keyword evidence="1 6" id="KW-0963">Cytoplasm</keyword>
<keyword evidence="8" id="KW-0347">Helicase</keyword>
<protein>
    <recommendedName>
        <fullName evidence="6">Holliday junction branch migration complex subunit RuvA</fullName>
    </recommendedName>
</protein>
<dbReference type="HAMAP" id="MF_00031">
    <property type="entry name" value="DNA_HJ_migration_RuvA"/>
    <property type="match status" value="1"/>
</dbReference>
<keyword evidence="8" id="KW-0378">Hydrolase</keyword>
<dbReference type="InterPro" id="IPR012340">
    <property type="entry name" value="NA-bd_OB-fold"/>
</dbReference>
<dbReference type="GO" id="GO:0048476">
    <property type="term" value="C:Holliday junction resolvase complex"/>
    <property type="evidence" value="ECO:0007669"/>
    <property type="project" value="UniProtKB-UniRule"/>
</dbReference>
<dbReference type="GO" id="GO:0006310">
    <property type="term" value="P:DNA recombination"/>
    <property type="evidence" value="ECO:0007669"/>
    <property type="project" value="UniProtKB-UniRule"/>
</dbReference>
<evidence type="ECO:0000313" key="8">
    <source>
        <dbReference type="EMBL" id="AQT67631.1"/>
    </source>
</evidence>
<dbReference type="InterPro" id="IPR010994">
    <property type="entry name" value="RuvA_2-like"/>
</dbReference>
<dbReference type="GO" id="GO:0009378">
    <property type="term" value="F:four-way junction helicase activity"/>
    <property type="evidence" value="ECO:0007669"/>
    <property type="project" value="InterPro"/>
</dbReference>
<evidence type="ECO:0000256" key="3">
    <source>
        <dbReference type="ARBA" id="ARBA00023125"/>
    </source>
</evidence>
<evidence type="ECO:0000259" key="7">
    <source>
        <dbReference type="Pfam" id="PF01330"/>
    </source>
</evidence>
<dbReference type="NCBIfam" id="TIGR00084">
    <property type="entry name" value="ruvA"/>
    <property type="match status" value="1"/>
</dbReference>
<reference evidence="9" key="1">
    <citation type="submission" date="2017-02" db="EMBL/GenBank/DDBJ databases">
        <title>Comparative genomics and description of representatives of a novel lineage of planctomycetes thriving in anoxic sediments.</title>
        <authorList>
            <person name="Spring S."/>
            <person name="Bunk B."/>
            <person name="Sproer C."/>
        </authorList>
    </citation>
    <scope>NUCLEOTIDE SEQUENCE [LARGE SCALE GENOMIC DNA]</scope>
    <source>
        <strain evidence="9">ST-NAGAB-D1</strain>
    </source>
</reference>
<feature type="region of interest" description="Domain III" evidence="6">
    <location>
        <begin position="155"/>
        <end position="211"/>
    </location>
</feature>
<comment type="subcellular location">
    <subcellularLocation>
        <location evidence="6">Cytoplasm</location>
    </subcellularLocation>
</comment>
<dbReference type="GO" id="GO:0006281">
    <property type="term" value="P:DNA repair"/>
    <property type="evidence" value="ECO:0007669"/>
    <property type="project" value="UniProtKB-UniRule"/>
</dbReference>
<keyword evidence="2 6" id="KW-0227">DNA damage</keyword>
<evidence type="ECO:0000313" key="9">
    <source>
        <dbReference type="Proteomes" id="UP000189674"/>
    </source>
</evidence>
<dbReference type="EMBL" id="CP019791">
    <property type="protein sequence ID" value="AQT67631.1"/>
    <property type="molecule type" value="Genomic_DNA"/>
</dbReference>
<dbReference type="Pfam" id="PF01330">
    <property type="entry name" value="RuvA_N"/>
    <property type="match status" value="1"/>
</dbReference>
<dbReference type="InterPro" id="IPR000085">
    <property type="entry name" value="RuvA"/>
</dbReference>
<dbReference type="OrthoDB" id="5293449at2"/>
<dbReference type="Gene3D" id="1.10.150.20">
    <property type="entry name" value="5' to 3' exonuclease, C-terminal subdomain"/>
    <property type="match status" value="1"/>
</dbReference>
<evidence type="ECO:0000256" key="2">
    <source>
        <dbReference type="ARBA" id="ARBA00022763"/>
    </source>
</evidence>